<evidence type="ECO:0000313" key="3">
    <source>
        <dbReference type="EMBL" id="KNC52846.1"/>
    </source>
</evidence>
<organism evidence="3 4">
    <name type="scientific">Thecamonas trahens ATCC 50062</name>
    <dbReference type="NCBI Taxonomy" id="461836"/>
    <lineage>
        <taxon>Eukaryota</taxon>
        <taxon>Apusozoa</taxon>
        <taxon>Apusomonadida</taxon>
        <taxon>Apusomonadidae</taxon>
        <taxon>Thecamonas</taxon>
    </lineage>
</organism>
<dbReference type="RefSeq" id="XP_013754949.1">
    <property type="nucleotide sequence ID" value="XM_013899495.1"/>
</dbReference>
<sequence>MHQRQRQRQRRPQQKQKQRQSKSKGRGPRGKFARSESPPMASLLSGNQQDPLATSPPSARSNRGRAGRGKAGRGKSDRASFRNSSSRGKRSSSSSSAHGASPPHREDGWGSSGSSSRNNSRKSRGRGRGRGRGGRGGGSGWSRRGEGFGGDDGGMTFGMPGSRSMASDTGGGLFAQWSWLDDSGPQNYDPASTIILNAAYAAGESSVSILNDRYSVNLERMQQMNNGSGYVRDVMRTPLPSRAQAESYYLGVVEELVALLPASPSEVDSLDRRRRFLLGSPKFVISRVMSAFMQVSQQMRNEASPTRSVGVSEAIAGLNSRVKKAVFIYARASGESSSFGQAYGSAPCKTAPSYGADGFIKAPWSALGILCYAVGPNGRERRDRVVRWRVHDVHLADADAIFETATG</sequence>
<accession>A0A0L0DLC9</accession>
<dbReference type="AlphaFoldDB" id="A0A0L0DLC9"/>
<dbReference type="GeneID" id="25567557"/>
<proteinExistence type="predicted"/>
<evidence type="ECO:0000259" key="2">
    <source>
        <dbReference type="PROSITE" id="PS50918"/>
    </source>
</evidence>
<feature type="compositionally biased region" description="Polar residues" evidence="1">
    <location>
        <begin position="44"/>
        <end position="57"/>
    </location>
</feature>
<evidence type="ECO:0000313" key="4">
    <source>
        <dbReference type="Proteomes" id="UP000054408"/>
    </source>
</evidence>
<feature type="compositionally biased region" description="Basic residues" evidence="1">
    <location>
        <begin position="62"/>
        <end position="73"/>
    </location>
</feature>
<gene>
    <name evidence="3" type="ORF">AMSG_08993</name>
</gene>
<keyword evidence="4" id="KW-1185">Reference proteome</keyword>
<dbReference type="EMBL" id="GL349476">
    <property type="protein sequence ID" value="KNC52846.1"/>
    <property type="molecule type" value="Genomic_DNA"/>
</dbReference>
<dbReference type="SUPFAM" id="SSF117839">
    <property type="entry name" value="WWE domain"/>
    <property type="match status" value="1"/>
</dbReference>
<feature type="compositionally biased region" description="Low complexity" evidence="1">
    <location>
        <begin position="91"/>
        <end position="102"/>
    </location>
</feature>
<feature type="domain" description="WWE" evidence="2">
    <location>
        <begin position="162"/>
        <end position="236"/>
    </location>
</feature>
<dbReference type="Gene3D" id="3.30.720.50">
    <property type="match status" value="1"/>
</dbReference>
<reference evidence="3 4" key="1">
    <citation type="submission" date="2010-05" db="EMBL/GenBank/DDBJ databases">
        <title>The Genome Sequence of Thecamonas trahens ATCC 50062.</title>
        <authorList>
            <consortium name="The Broad Institute Genome Sequencing Platform"/>
            <person name="Russ C."/>
            <person name="Cuomo C."/>
            <person name="Shea T."/>
            <person name="Young S.K."/>
            <person name="Zeng Q."/>
            <person name="Koehrsen M."/>
            <person name="Haas B."/>
            <person name="Borodovsky M."/>
            <person name="Guigo R."/>
            <person name="Alvarado L."/>
            <person name="Berlin A."/>
            <person name="Bochicchio J."/>
            <person name="Borenstein D."/>
            <person name="Chapman S."/>
            <person name="Chen Z."/>
            <person name="Freedman E."/>
            <person name="Gellesch M."/>
            <person name="Goldberg J."/>
            <person name="Griggs A."/>
            <person name="Gujja S."/>
            <person name="Heilman E."/>
            <person name="Heiman D."/>
            <person name="Hepburn T."/>
            <person name="Howarth C."/>
            <person name="Jen D."/>
            <person name="Larson L."/>
            <person name="Mehta T."/>
            <person name="Park D."/>
            <person name="Pearson M."/>
            <person name="Roberts A."/>
            <person name="Saif S."/>
            <person name="Shenoy N."/>
            <person name="Sisk P."/>
            <person name="Stolte C."/>
            <person name="Sykes S."/>
            <person name="Thomson T."/>
            <person name="Walk T."/>
            <person name="White J."/>
            <person name="Yandava C."/>
            <person name="Burger G."/>
            <person name="Gray M.W."/>
            <person name="Holland P.W.H."/>
            <person name="King N."/>
            <person name="Lang F.B.F."/>
            <person name="Roger A.J."/>
            <person name="Ruiz-Trillo I."/>
            <person name="Lander E."/>
            <person name="Nusbaum C."/>
        </authorList>
    </citation>
    <scope>NUCLEOTIDE SEQUENCE [LARGE SCALE GENOMIC DNA]</scope>
    <source>
        <strain evidence="3 4">ATCC 50062</strain>
    </source>
</reference>
<dbReference type="InterPro" id="IPR004170">
    <property type="entry name" value="WWE_dom"/>
</dbReference>
<protein>
    <recommendedName>
        <fullName evidence="2">WWE domain-containing protein</fullName>
    </recommendedName>
</protein>
<dbReference type="InterPro" id="IPR037197">
    <property type="entry name" value="WWE_dom_sf"/>
</dbReference>
<dbReference type="Pfam" id="PF02825">
    <property type="entry name" value="WWE"/>
    <property type="match status" value="1"/>
</dbReference>
<feature type="compositionally biased region" description="Basic residues" evidence="1">
    <location>
        <begin position="1"/>
        <end position="32"/>
    </location>
</feature>
<feature type="compositionally biased region" description="Basic residues" evidence="1">
    <location>
        <begin position="119"/>
        <end position="133"/>
    </location>
</feature>
<feature type="region of interest" description="Disordered" evidence="1">
    <location>
        <begin position="1"/>
        <end position="164"/>
    </location>
</feature>
<feature type="compositionally biased region" description="Gly residues" evidence="1">
    <location>
        <begin position="147"/>
        <end position="156"/>
    </location>
</feature>
<dbReference type="Proteomes" id="UP000054408">
    <property type="component" value="Unassembled WGS sequence"/>
</dbReference>
<name>A0A0L0DLC9_THETB</name>
<dbReference type="PROSITE" id="PS50918">
    <property type="entry name" value="WWE"/>
    <property type="match status" value="1"/>
</dbReference>
<evidence type="ECO:0000256" key="1">
    <source>
        <dbReference type="SAM" id="MobiDB-lite"/>
    </source>
</evidence>